<accession>A0ABR7HIT3</accession>
<evidence type="ECO:0000313" key="10">
    <source>
        <dbReference type="EMBL" id="MBC5727423.1"/>
    </source>
</evidence>
<dbReference type="Pfam" id="PF00528">
    <property type="entry name" value="BPD_transp_1"/>
    <property type="match status" value="1"/>
</dbReference>
<comment type="subcellular location">
    <subcellularLocation>
        <location evidence="1 8">Cell membrane</location>
        <topology evidence="1 8">Multi-pass membrane protein</topology>
    </subcellularLocation>
</comment>
<dbReference type="SUPFAM" id="SSF161098">
    <property type="entry name" value="MetI-like"/>
    <property type="match status" value="1"/>
</dbReference>
<evidence type="ECO:0000256" key="6">
    <source>
        <dbReference type="ARBA" id="ARBA00022989"/>
    </source>
</evidence>
<feature type="transmembrane region" description="Helical" evidence="8">
    <location>
        <begin position="234"/>
        <end position="254"/>
    </location>
</feature>
<dbReference type="PROSITE" id="PS50928">
    <property type="entry name" value="ABC_TM1"/>
    <property type="match status" value="1"/>
</dbReference>
<comment type="caution">
    <text evidence="10">The sequence shown here is derived from an EMBL/GenBank/DDBJ whole genome shotgun (WGS) entry which is preliminary data.</text>
</comment>
<evidence type="ECO:0000256" key="5">
    <source>
        <dbReference type="ARBA" id="ARBA00022692"/>
    </source>
</evidence>
<evidence type="ECO:0000256" key="8">
    <source>
        <dbReference type="RuleBase" id="RU363032"/>
    </source>
</evidence>
<dbReference type="InterPro" id="IPR051789">
    <property type="entry name" value="Bact_Polyamine_Transport"/>
</dbReference>
<keyword evidence="6 8" id="KW-1133">Transmembrane helix</keyword>
<dbReference type="RefSeq" id="WP_022234277.1">
    <property type="nucleotide sequence ID" value="NZ_JACOPS010000001.1"/>
</dbReference>
<sequence>MKNKHIASKIYTTLVMLFLYLPIFVLIIFSFNEGKTTVWKGFSFKWYEELFRDDKIINALGNSLIIAVLASIFATVLGTAAAIGISNFKGKKRLLIQSASNIPIISPDIVMGVSLMLLFTFLGVLFNFEMGFVTVLIAHICFCVPFVVLNVMPRIHKMDQSIYDAALDLGCNQWQAFYKVVIHELMPGIFSGLLMSFTYSLDDFIITYFTRGAKFQNLSIEIYSMTHRRISPKINALSALLFLAVLIVMILINIRDKHEEKVKK</sequence>
<name>A0ABR7HIT3_9FIRM</name>
<evidence type="ECO:0000313" key="11">
    <source>
        <dbReference type="Proteomes" id="UP000636755"/>
    </source>
</evidence>
<keyword evidence="3 8" id="KW-0813">Transport</keyword>
<feature type="transmembrane region" description="Helical" evidence="8">
    <location>
        <begin position="64"/>
        <end position="88"/>
    </location>
</feature>
<evidence type="ECO:0000259" key="9">
    <source>
        <dbReference type="PROSITE" id="PS50928"/>
    </source>
</evidence>
<dbReference type="Proteomes" id="UP000636755">
    <property type="component" value="Unassembled WGS sequence"/>
</dbReference>
<feature type="domain" description="ABC transmembrane type-1" evidence="9">
    <location>
        <begin position="60"/>
        <end position="252"/>
    </location>
</feature>
<keyword evidence="4" id="KW-1003">Cell membrane</keyword>
<dbReference type="InterPro" id="IPR000515">
    <property type="entry name" value="MetI-like"/>
</dbReference>
<keyword evidence="5 8" id="KW-0812">Transmembrane</keyword>
<reference evidence="10 11" key="1">
    <citation type="submission" date="2020-08" db="EMBL/GenBank/DDBJ databases">
        <title>Genome public.</title>
        <authorList>
            <person name="Liu C."/>
            <person name="Sun Q."/>
        </authorList>
    </citation>
    <scope>NUCLEOTIDE SEQUENCE [LARGE SCALE GENOMIC DNA]</scope>
    <source>
        <strain evidence="10 11">NSJ-71</strain>
    </source>
</reference>
<evidence type="ECO:0000256" key="4">
    <source>
        <dbReference type="ARBA" id="ARBA00022475"/>
    </source>
</evidence>
<feature type="transmembrane region" description="Helical" evidence="8">
    <location>
        <begin position="109"/>
        <end position="126"/>
    </location>
</feature>
<gene>
    <name evidence="10" type="ORF">H8R91_02530</name>
</gene>
<dbReference type="PANTHER" id="PTHR43848">
    <property type="entry name" value="PUTRESCINE TRANSPORT SYSTEM PERMEASE PROTEIN POTI"/>
    <property type="match status" value="1"/>
</dbReference>
<feature type="transmembrane region" description="Helical" evidence="8">
    <location>
        <begin position="12"/>
        <end position="31"/>
    </location>
</feature>
<dbReference type="Gene3D" id="1.10.3720.10">
    <property type="entry name" value="MetI-like"/>
    <property type="match status" value="1"/>
</dbReference>
<comment type="similarity">
    <text evidence="2">Belongs to the binding-protein-dependent transport system permease family. CysTW subfamily.</text>
</comment>
<dbReference type="PANTHER" id="PTHR43848:SF2">
    <property type="entry name" value="PUTRESCINE TRANSPORT SYSTEM PERMEASE PROTEIN POTI"/>
    <property type="match status" value="1"/>
</dbReference>
<keyword evidence="11" id="KW-1185">Reference proteome</keyword>
<dbReference type="CDD" id="cd06261">
    <property type="entry name" value="TM_PBP2"/>
    <property type="match status" value="1"/>
</dbReference>
<proteinExistence type="inferred from homology"/>
<evidence type="ECO:0000256" key="3">
    <source>
        <dbReference type="ARBA" id="ARBA00022448"/>
    </source>
</evidence>
<dbReference type="EMBL" id="JACOPS010000001">
    <property type="protein sequence ID" value="MBC5727423.1"/>
    <property type="molecule type" value="Genomic_DNA"/>
</dbReference>
<evidence type="ECO:0000256" key="2">
    <source>
        <dbReference type="ARBA" id="ARBA00007069"/>
    </source>
</evidence>
<feature type="transmembrane region" description="Helical" evidence="8">
    <location>
        <begin position="132"/>
        <end position="152"/>
    </location>
</feature>
<evidence type="ECO:0000256" key="1">
    <source>
        <dbReference type="ARBA" id="ARBA00004651"/>
    </source>
</evidence>
<keyword evidence="7 8" id="KW-0472">Membrane</keyword>
<organism evidence="10 11">
    <name type="scientific">Ruminococcus intestinalis</name>
    <dbReference type="NCBI Taxonomy" id="2763066"/>
    <lineage>
        <taxon>Bacteria</taxon>
        <taxon>Bacillati</taxon>
        <taxon>Bacillota</taxon>
        <taxon>Clostridia</taxon>
        <taxon>Eubacteriales</taxon>
        <taxon>Oscillospiraceae</taxon>
        <taxon>Ruminococcus</taxon>
    </lineage>
</organism>
<evidence type="ECO:0000256" key="7">
    <source>
        <dbReference type="ARBA" id="ARBA00023136"/>
    </source>
</evidence>
<dbReference type="InterPro" id="IPR035906">
    <property type="entry name" value="MetI-like_sf"/>
</dbReference>
<protein>
    <submittedName>
        <fullName evidence="10">ABC transporter permease</fullName>
    </submittedName>
</protein>